<feature type="compositionally biased region" description="Basic and acidic residues" evidence="1">
    <location>
        <begin position="124"/>
        <end position="134"/>
    </location>
</feature>
<feature type="compositionally biased region" description="Basic and acidic residues" evidence="1">
    <location>
        <begin position="474"/>
        <end position="491"/>
    </location>
</feature>
<feature type="region of interest" description="Disordered" evidence="1">
    <location>
        <begin position="356"/>
        <end position="377"/>
    </location>
</feature>
<feature type="domain" description="DUF3945" evidence="2">
    <location>
        <begin position="300"/>
        <end position="353"/>
    </location>
</feature>
<dbReference type="Pfam" id="PF13101">
    <property type="entry name" value="DUF3945"/>
    <property type="match status" value="2"/>
</dbReference>
<evidence type="ECO:0000313" key="4">
    <source>
        <dbReference type="EMBL" id="MBS0027271.1"/>
    </source>
</evidence>
<feature type="region of interest" description="Disordered" evidence="1">
    <location>
        <begin position="435"/>
        <end position="491"/>
    </location>
</feature>
<sequence>MEDENLKTETGDLSGQLHEILLVFDKEEKKISAVTGIDKDGQLKKTDVQEKSQGEFMRVDMHGDLFTNFVSNFLRQLKDPTRFSFFKVPLKSAFDMAKKLQSHVSSPTKEGEELFNKYQIKEETKENQQKKENAMETTGVTPQTTEAAPTETAPSQENRFKPEQIDWETISNLGLSKEKLEEKNLLEPLLKGYKTNVLVPVHVNLGTCILSGEGRLSLQEKNGKVVMAIHGIRNEPNLHSPFFGHQFTEEDKANLRKSGNMGRIVDLTNPKTGEIVPSIISVDRLTNELVAYRSDWIKIPNEIKGVKLNEDQKKSLQEGKPLFIEGMTSSNGEKFDAKVQFNADKRYVEFLFDRSNSNSRSQGQSGESQEAPKVFRGKELDDKQFEKLKEGKTVYLTGLIDQKGVKYDGYITYNKESGKTSFAFKNPDALKDKVKPTEAHSTQVAVNSEGKTNEATKRFKEALKSGQQGPQNAKEVEQQEKPEKKSRGIRR</sequence>
<feature type="compositionally biased region" description="Polar residues" evidence="1">
    <location>
        <begin position="439"/>
        <end position="450"/>
    </location>
</feature>
<dbReference type="InterPro" id="IPR025222">
    <property type="entry name" value="DUF3945"/>
</dbReference>
<gene>
    <name evidence="4" type="ORF">KE626_08115</name>
</gene>
<dbReference type="Proteomes" id="UP000676386">
    <property type="component" value="Unassembled WGS sequence"/>
</dbReference>
<feature type="domain" description="DUF4099" evidence="3">
    <location>
        <begin position="160"/>
        <end position="241"/>
    </location>
</feature>
<comment type="caution">
    <text evidence="4">The sequence shown here is derived from an EMBL/GenBank/DDBJ whole genome shotgun (WGS) entry which is preliminary data.</text>
</comment>
<evidence type="ECO:0000259" key="2">
    <source>
        <dbReference type="Pfam" id="PF13101"/>
    </source>
</evidence>
<evidence type="ECO:0000256" key="1">
    <source>
        <dbReference type="SAM" id="MobiDB-lite"/>
    </source>
</evidence>
<organism evidence="4 5">
    <name type="scientific">Chitinophaga hostae</name>
    <dbReference type="NCBI Taxonomy" id="2831022"/>
    <lineage>
        <taxon>Bacteria</taxon>
        <taxon>Pseudomonadati</taxon>
        <taxon>Bacteroidota</taxon>
        <taxon>Chitinophagia</taxon>
        <taxon>Chitinophagales</taxon>
        <taxon>Chitinophagaceae</taxon>
        <taxon>Chitinophaga</taxon>
    </lineage>
</organism>
<proteinExistence type="predicted"/>
<name>A0ABS5IWH7_9BACT</name>
<feature type="compositionally biased region" description="Basic and acidic residues" evidence="1">
    <location>
        <begin position="451"/>
        <end position="463"/>
    </location>
</feature>
<keyword evidence="5" id="KW-1185">Reference proteome</keyword>
<accession>A0ABS5IWH7</accession>
<feature type="compositionally biased region" description="Low complexity" evidence="1">
    <location>
        <begin position="356"/>
        <end position="369"/>
    </location>
</feature>
<protein>
    <submittedName>
        <fullName evidence="4">DUF3945 domain-containing protein</fullName>
    </submittedName>
</protein>
<dbReference type="RefSeq" id="WP_211972374.1">
    <property type="nucleotide sequence ID" value="NZ_JAGTXB010000003.1"/>
</dbReference>
<dbReference type="Pfam" id="PF13351">
    <property type="entry name" value="DUF4099"/>
    <property type="match status" value="1"/>
</dbReference>
<evidence type="ECO:0000259" key="3">
    <source>
        <dbReference type="Pfam" id="PF13351"/>
    </source>
</evidence>
<dbReference type="InterPro" id="IPR025343">
    <property type="entry name" value="DUF4099"/>
</dbReference>
<dbReference type="EMBL" id="JAGTXB010000003">
    <property type="protein sequence ID" value="MBS0027271.1"/>
    <property type="molecule type" value="Genomic_DNA"/>
</dbReference>
<reference evidence="4 5" key="1">
    <citation type="submission" date="2021-04" db="EMBL/GenBank/DDBJ databases">
        <title>Chitinophaga sp. nov., isolated from the rhizosphere soil.</title>
        <authorList>
            <person name="He S."/>
        </authorList>
    </citation>
    <scope>NUCLEOTIDE SEQUENCE [LARGE SCALE GENOMIC DNA]</scope>
    <source>
        <strain evidence="4 5">2R12</strain>
    </source>
</reference>
<evidence type="ECO:0000313" key="5">
    <source>
        <dbReference type="Proteomes" id="UP000676386"/>
    </source>
</evidence>
<feature type="domain" description="DUF3945" evidence="2">
    <location>
        <begin position="376"/>
        <end position="424"/>
    </location>
</feature>
<feature type="compositionally biased region" description="Low complexity" evidence="1">
    <location>
        <begin position="141"/>
        <end position="157"/>
    </location>
</feature>
<feature type="region of interest" description="Disordered" evidence="1">
    <location>
        <begin position="124"/>
        <end position="158"/>
    </location>
</feature>